<evidence type="ECO:0000256" key="8">
    <source>
        <dbReference type="SAM" id="MobiDB-lite"/>
    </source>
</evidence>
<dbReference type="GeneID" id="175554"/>
<feature type="compositionally biased region" description="Acidic residues" evidence="8">
    <location>
        <begin position="76"/>
        <end position="91"/>
    </location>
</feature>
<evidence type="ECO:0000256" key="5">
    <source>
        <dbReference type="ARBA" id="ARBA00022833"/>
    </source>
</evidence>
<comment type="subcellular location">
    <subcellularLocation>
        <location evidence="1">Nucleus</location>
    </subcellularLocation>
</comment>
<dbReference type="GO" id="GO:0006357">
    <property type="term" value="P:regulation of transcription by RNA polymerase II"/>
    <property type="evidence" value="ECO:0000318"/>
    <property type="project" value="GO_Central"/>
</dbReference>
<dbReference type="PROSITE" id="PS50157">
    <property type="entry name" value="ZINC_FINGER_C2H2_2"/>
    <property type="match status" value="1"/>
</dbReference>
<dbReference type="CTD" id="175554"/>
<evidence type="ECO:0000256" key="6">
    <source>
        <dbReference type="ARBA" id="ARBA00023242"/>
    </source>
</evidence>
<dbReference type="GO" id="GO:0005694">
    <property type="term" value="C:chromosome"/>
    <property type="evidence" value="ECO:0000318"/>
    <property type="project" value="GO_Central"/>
</dbReference>
<dbReference type="HOGENOM" id="CLU_060410_0_0_1"/>
<feature type="region of interest" description="Disordered" evidence="8">
    <location>
        <begin position="63"/>
        <end position="99"/>
    </location>
</feature>
<dbReference type="SMART" id="SM00355">
    <property type="entry name" value="ZnF_C2H2"/>
    <property type="match status" value="5"/>
</dbReference>
<reference evidence="10 11" key="1">
    <citation type="journal article" date="1998" name="Science">
        <title>Genome sequence of the nematode C. elegans: a platform for investigating biology.</title>
        <authorList>
            <consortium name="The C. elegans sequencing consortium"/>
            <person name="Sulson J.E."/>
            <person name="Waterston R."/>
        </authorList>
    </citation>
    <scope>NUCLEOTIDE SEQUENCE [LARGE SCALE GENOMIC DNA]</scope>
    <source>
        <strain evidence="10 11">Bristol N2</strain>
    </source>
</reference>
<evidence type="ECO:0000313" key="10">
    <source>
        <dbReference type="EMBL" id="CAA90770.2"/>
    </source>
</evidence>
<dbReference type="GO" id="GO:0005634">
    <property type="term" value="C:nucleus"/>
    <property type="evidence" value="ECO:0007669"/>
    <property type="project" value="UniProtKB-SubCell"/>
</dbReference>
<dbReference type="KEGG" id="cel:CELE_R10E4.11"/>
<dbReference type="WormBase" id="R10E4.11a">
    <property type="protein sequence ID" value="CE42475"/>
    <property type="gene ID" value="WBGene00011206"/>
</dbReference>
<proteinExistence type="predicted"/>
<dbReference type="eggNOG" id="ENOG502SZEU">
    <property type="taxonomic scope" value="Eukaryota"/>
</dbReference>
<gene>
    <name evidence="10" type="ORF">CELE_R10E4.11</name>
    <name evidence="10 12" type="ORF">R10E4.11</name>
</gene>
<evidence type="ECO:0000259" key="9">
    <source>
        <dbReference type="PROSITE" id="PS50157"/>
    </source>
</evidence>
<keyword evidence="4 7" id="KW-0863">Zinc-finger</keyword>
<dbReference type="InParanoid" id="Q21907"/>
<dbReference type="Bgee" id="WBGene00011206">
    <property type="expression patterns" value="Expressed in embryo and 4 other cell types or tissues"/>
</dbReference>
<dbReference type="STRING" id="6239.R10E4.11a.1"/>
<dbReference type="InterPro" id="IPR013087">
    <property type="entry name" value="Znf_C2H2_type"/>
</dbReference>
<keyword evidence="5" id="KW-0862">Zinc</keyword>
<dbReference type="GO" id="GO:0008270">
    <property type="term" value="F:zinc ion binding"/>
    <property type="evidence" value="ECO:0007669"/>
    <property type="project" value="UniProtKB-KW"/>
</dbReference>
<dbReference type="PANTHER" id="PTHR24406">
    <property type="entry name" value="TRANSCRIPTIONAL REPRESSOR CTCFL-RELATED"/>
    <property type="match status" value="1"/>
</dbReference>
<evidence type="ECO:0000256" key="3">
    <source>
        <dbReference type="ARBA" id="ARBA00022737"/>
    </source>
</evidence>
<evidence type="ECO:0000256" key="4">
    <source>
        <dbReference type="ARBA" id="ARBA00022771"/>
    </source>
</evidence>
<feature type="domain" description="C2H2-type" evidence="9">
    <location>
        <begin position="259"/>
        <end position="286"/>
    </location>
</feature>
<keyword evidence="3" id="KW-0677">Repeat</keyword>
<dbReference type="ExpressionAtlas" id="Q21907">
    <property type="expression patterns" value="baseline and differential"/>
</dbReference>
<dbReference type="PROSITE" id="PS00028">
    <property type="entry name" value="ZINC_FINGER_C2H2_1"/>
    <property type="match status" value="2"/>
</dbReference>
<dbReference type="InterPro" id="IPR050888">
    <property type="entry name" value="ZnF_C2H2-type_TF"/>
</dbReference>
<dbReference type="PaxDb" id="6239-R10E4.11a"/>
<accession>Q21907</accession>
<dbReference type="AGR" id="WB:WBGene00011206"/>
<dbReference type="GO" id="GO:0043035">
    <property type="term" value="F:chromatin insulator sequence binding"/>
    <property type="evidence" value="ECO:0000318"/>
    <property type="project" value="GO_Central"/>
</dbReference>
<keyword evidence="11" id="KW-1185">Reference proteome</keyword>
<dbReference type="OMA" id="HAVMECR"/>
<dbReference type="Gene3D" id="3.30.160.60">
    <property type="entry name" value="Classic Zinc Finger"/>
    <property type="match status" value="1"/>
</dbReference>
<keyword evidence="6" id="KW-0539">Nucleus</keyword>
<organism evidence="10 11">
    <name type="scientific">Caenorhabditis elegans</name>
    <dbReference type="NCBI Taxonomy" id="6239"/>
    <lineage>
        <taxon>Eukaryota</taxon>
        <taxon>Metazoa</taxon>
        <taxon>Ecdysozoa</taxon>
        <taxon>Nematoda</taxon>
        <taxon>Chromadorea</taxon>
        <taxon>Rhabditida</taxon>
        <taxon>Rhabditina</taxon>
        <taxon>Rhabditomorpha</taxon>
        <taxon>Rhabditoidea</taxon>
        <taxon>Rhabditidae</taxon>
        <taxon>Peloderinae</taxon>
        <taxon>Caenorhabditis</taxon>
    </lineage>
</organism>
<dbReference type="RefSeq" id="NP_001254910.1">
    <property type="nucleotide sequence ID" value="NM_001267981.1"/>
</dbReference>
<dbReference type="Proteomes" id="UP000001940">
    <property type="component" value="Chromosome III"/>
</dbReference>
<protein>
    <submittedName>
        <fullName evidence="10">C2H2-type domain-containing protein</fullName>
    </submittedName>
</protein>
<evidence type="ECO:0000256" key="2">
    <source>
        <dbReference type="ARBA" id="ARBA00022723"/>
    </source>
</evidence>
<evidence type="ECO:0000313" key="11">
    <source>
        <dbReference type="Proteomes" id="UP000001940"/>
    </source>
</evidence>
<evidence type="ECO:0000256" key="7">
    <source>
        <dbReference type="PROSITE-ProRule" id="PRU00042"/>
    </source>
</evidence>
<dbReference type="AlphaFoldDB" id="Q21907"/>
<dbReference type="OrthoDB" id="5795386at2759"/>
<sequence>MANQSPVRRSFRLKDKPKPEYAFNNFLKKDYVHPEVVETNKKYDDIFSSVMENAISMHVVMTQQRAEKRRHGGSEESSDSEDSDSVADDSDGATHGSRLEEMQERLKILGSKRSKPEIPIKDLEVVPKLEEEAEEEDMDIQILPSPPKMYACSCGKRLKTHSDCHKHIFDEHGDHDIKADCLECGNRLNDIRTNNQCSVCKSYAENVEEHEKSHYRTSTSKHAVMECRYCVRQFRTVKEVIEHEKEKHLAKPLRKTQFFKCNECSVVFTSQEVLTGHYGDHVDLNLLNDKIEELQYQIEALKEECPFCRIFMASRKSFRAHLLKHHWLACKSLASVVPTDEEIKKEIDELTASMVDDEDDEDVDIEIIEVKKEVKDEIQDYGYPAS</sequence>
<name>Q21907_CAEEL</name>
<dbReference type="UCSC" id="R10E4.11">
    <property type="organism name" value="c. elegans"/>
</dbReference>
<evidence type="ECO:0000313" key="12">
    <source>
        <dbReference type="WormBase" id="R10E4.11a"/>
    </source>
</evidence>
<evidence type="ECO:0000256" key="1">
    <source>
        <dbReference type="ARBA" id="ARBA00004123"/>
    </source>
</evidence>
<keyword evidence="2" id="KW-0479">Metal-binding</keyword>
<dbReference type="EMBL" id="BX284603">
    <property type="protein sequence ID" value="CAA90770.2"/>
    <property type="molecule type" value="Genomic_DNA"/>
</dbReference>
<dbReference type="FunCoup" id="Q21907">
    <property type="interactions" value="999"/>
</dbReference>